<dbReference type="RefSeq" id="WP_171802277.1">
    <property type="nucleotide sequence ID" value="NZ_CP053541.1"/>
</dbReference>
<gene>
    <name evidence="1" type="ORF">HOO69_14160</name>
</gene>
<evidence type="ECO:0000313" key="2">
    <source>
        <dbReference type="Proteomes" id="UP000501443"/>
    </source>
</evidence>
<reference evidence="1 2" key="1">
    <citation type="submission" date="2020-05" db="EMBL/GenBank/DDBJ databases">
        <title>First description outside Europe of the emergent pathogen for shellfish aquaculture Vibrio europaeus.</title>
        <authorList>
            <person name="Dubert J."/>
            <person name="Rojas R."/>
        </authorList>
    </citation>
    <scope>NUCLEOTIDE SEQUENCE [LARGE SCALE GENOMIC DNA]</scope>
    <source>
        <strain evidence="1 2">NPI-1</strain>
    </source>
</reference>
<evidence type="ECO:0000313" key="1">
    <source>
        <dbReference type="EMBL" id="QJY37652.1"/>
    </source>
</evidence>
<dbReference type="EMBL" id="CP053541">
    <property type="protein sequence ID" value="QJY37652.1"/>
    <property type="molecule type" value="Genomic_DNA"/>
</dbReference>
<protein>
    <submittedName>
        <fullName evidence="1">Uncharacterized protein</fullName>
    </submittedName>
</protein>
<accession>A0AAE7AVR9</accession>
<dbReference type="Proteomes" id="UP000501443">
    <property type="component" value="Chromosome 1"/>
</dbReference>
<name>A0AAE7AVR9_9VIBR</name>
<sequence length="327" mass="38061">MEKNKIFLRLPNTIMSTKHNLHRELFNFNTSMEQKVFMAVLAYASAIFVKNKMKGIQHFSTVGFLADNRFLPASLVYSKLEEIINNMNNPFFDTLSIKDKKVSFEFSKRYKREVIKKGFQQINLMSLKSCITLRATQVAIMTMMKPNAYLNLNYLLDVLNINKNLKRTGRIREIKNVFKSLETLGLISEWEYKHPATKSAEVLPEHYKFHYKNTPVKSSKEVDNVQAQADDTDNKTMTVEESIKKRNDYYEHTEKLKKIGVEDKQFMIKAIDREPISIMGHTDYLNYVEEPIEEKVINPSKSNLPKLKKVSSNDALTNELKDLKLDV</sequence>
<organism evidence="1 2">
    <name type="scientific">Vibrio europaeus</name>
    <dbReference type="NCBI Taxonomy" id="300876"/>
    <lineage>
        <taxon>Bacteria</taxon>
        <taxon>Pseudomonadati</taxon>
        <taxon>Pseudomonadota</taxon>
        <taxon>Gammaproteobacteria</taxon>
        <taxon>Vibrionales</taxon>
        <taxon>Vibrionaceae</taxon>
        <taxon>Vibrio</taxon>
        <taxon>Vibrio oreintalis group</taxon>
    </lineage>
</organism>
<proteinExistence type="predicted"/>
<dbReference type="AlphaFoldDB" id="A0AAE7AVR9"/>